<comment type="pathway">
    <text evidence="12">Phospholipid metabolism; phosphatidylethanolamine biosynthesis.</text>
</comment>
<sequence>MKKYFFLAWTGVLKQPWFAKIVDKLTSSKLSAKLIPFYIKHYQVEESSIELPLSEYPSIQAFFTRKLAAEKTNFQTDEKTYASPVQGLVKDFGELTSDKEFYIKDKMYSLEELVGVKDLDTTNSHFAILYLSPKNYHRFHAPIKGQYDVLRYLGKTSYPVNQQAVDYVDGLFTKNYRGVYAMNDDFYVPVGAVNINSIKDTFVSGSELAAGEELGYFNFGSTVVLFFMNKSIEWDSQIKKETPIELGQVLATIN</sequence>
<dbReference type="InterPro" id="IPR003817">
    <property type="entry name" value="PS_Dcarbxylase"/>
</dbReference>
<keyword evidence="6" id="KW-0443">Lipid metabolism</keyword>
<keyword evidence="9 13" id="KW-0456">Lyase</keyword>
<keyword evidence="11" id="KW-0670">Pyruvate</keyword>
<keyword evidence="5" id="KW-0210">Decarboxylase</keyword>
<evidence type="ECO:0000256" key="4">
    <source>
        <dbReference type="ARBA" id="ARBA00022516"/>
    </source>
</evidence>
<evidence type="ECO:0000256" key="7">
    <source>
        <dbReference type="ARBA" id="ARBA00023145"/>
    </source>
</evidence>
<dbReference type="EMBL" id="CP049886">
    <property type="protein sequence ID" value="QIL46724.1"/>
    <property type="molecule type" value="Genomic_DNA"/>
</dbReference>
<evidence type="ECO:0000256" key="11">
    <source>
        <dbReference type="ARBA" id="ARBA00023317"/>
    </source>
</evidence>
<dbReference type="PANTHER" id="PTHR10067:SF6">
    <property type="entry name" value="PHOSPHATIDYLSERINE DECARBOXYLASE PROENZYME, MITOCHONDRIAL"/>
    <property type="match status" value="1"/>
</dbReference>
<evidence type="ECO:0000256" key="12">
    <source>
        <dbReference type="ARBA" id="ARBA00024326"/>
    </source>
</evidence>
<evidence type="ECO:0000256" key="1">
    <source>
        <dbReference type="ARBA" id="ARBA00001928"/>
    </source>
</evidence>
<keyword evidence="4" id="KW-0444">Lipid biosynthesis</keyword>
<evidence type="ECO:0000256" key="9">
    <source>
        <dbReference type="ARBA" id="ARBA00023239"/>
    </source>
</evidence>
<gene>
    <name evidence="13" type="primary">psd</name>
    <name evidence="13" type="ORF">G7081_06355</name>
</gene>
<evidence type="ECO:0000256" key="3">
    <source>
        <dbReference type="ARBA" id="ARBA00012243"/>
    </source>
</evidence>
<comment type="pathway">
    <text evidence="2">Lipid metabolism.</text>
</comment>
<keyword evidence="8" id="KW-0594">Phospholipid biosynthesis</keyword>
<comment type="cofactor">
    <cofactor evidence="1">
        <name>pyruvate</name>
        <dbReference type="ChEBI" id="CHEBI:15361"/>
    </cofactor>
</comment>
<dbReference type="InterPro" id="IPR033177">
    <property type="entry name" value="PSD-B"/>
</dbReference>
<dbReference type="Proteomes" id="UP000500890">
    <property type="component" value="Chromosome"/>
</dbReference>
<keyword evidence="14" id="KW-1185">Reference proteome</keyword>
<keyword evidence="10" id="KW-1208">Phospholipid metabolism</keyword>
<evidence type="ECO:0000256" key="6">
    <source>
        <dbReference type="ARBA" id="ARBA00023098"/>
    </source>
</evidence>
<dbReference type="AlphaFoldDB" id="A0A6G8ANR6"/>
<protein>
    <recommendedName>
        <fullName evidence="3">phosphatidylserine decarboxylase</fullName>
        <ecNumber evidence="3">4.1.1.65</ecNumber>
    </recommendedName>
</protein>
<dbReference type="GO" id="GO:0006646">
    <property type="term" value="P:phosphatidylethanolamine biosynthetic process"/>
    <property type="evidence" value="ECO:0007669"/>
    <property type="project" value="UniProtKB-UniPathway"/>
</dbReference>
<name>A0A6G8ANR6_9ENTE</name>
<reference evidence="13 14" key="1">
    <citation type="submission" date="2020-03" db="EMBL/GenBank/DDBJ databases">
        <title>Vagococcus sp. nov., isolated from beetles.</title>
        <authorList>
            <person name="Hyun D.-W."/>
            <person name="Bae J.-W."/>
        </authorList>
    </citation>
    <scope>NUCLEOTIDE SEQUENCE [LARGE SCALE GENOMIC DNA]</scope>
    <source>
        <strain evidence="13 14">HDW17A</strain>
    </source>
</reference>
<evidence type="ECO:0000256" key="10">
    <source>
        <dbReference type="ARBA" id="ARBA00023264"/>
    </source>
</evidence>
<evidence type="ECO:0000313" key="14">
    <source>
        <dbReference type="Proteomes" id="UP000500890"/>
    </source>
</evidence>
<dbReference type="NCBIfam" id="TIGR00163">
    <property type="entry name" value="PS_decarb"/>
    <property type="match status" value="1"/>
</dbReference>
<accession>A0A6G8ANR6</accession>
<dbReference type="GO" id="GO:0004609">
    <property type="term" value="F:phosphatidylserine decarboxylase activity"/>
    <property type="evidence" value="ECO:0007669"/>
    <property type="project" value="UniProtKB-EC"/>
</dbReference>
<proteinExistence type="predicted"/>
<dbReference type="UniPathway" id="UPA00558"/>
<evidence type="ECO:0000256" key="5">
    <source>
        <dbReference type="ARBA" id="ARBA00022793"/>
    </source>
</evidence>
<evidence type="ECO:0000256" key="2">
    <source>
        <dbReference type="ARBA" id="ARBA00005189"/>
    </source>
</evidence>
<dbReference type="Pfam" id="PF02666">
    <property type="entry name" value="PS_Dcarbxylase"/>
    <property type="match status" value="1"/>
</dbReference>
<dbReference type="EC" id="4.1.1.65" evidence="3"/>
<evidence type="ECO:0000256" key="8">
    <source>
        <dbReference type="ARBA" id="ARBA00023209"/>
    </source>
</evidence>
<evidence type="ECO:0000313" key="13">
    <source>
        <dbReference type="EMBL" id="QIL46724.1"/>
    </source>
</evidence>
<dbReference type="PANTHER" id="PTHR10067">
    <property type="entry name" value="PHOSPHATIDYLSERINE DECARBOXYLASE"/>
    <property type="match status" value="1"/>
</dbReference>
<keyword evidence="7" id="KW-0865">Zymogen</keyword>
<dbReference type="KEGG" id="vah:G7081_06355"/>
<organism evidence="13 14">
    <name type="scientific">Vagococcus coleopterorum</name>
    <dbReference type="NCBI Taxonomy" id="2714946"/>
    <lineage>
        <taxon>Bacteria</taxon>
        <taxon>Bacillati</taxon>
        <taxon>Bacillota</taxon>
        <taxon>Bacilli</taxon>
        <taxon>Lactobacillales</taxon>
        <taxon>Enterococcaceae</taxon>
        <taxon>Vagococcus</taxon>
    </lineage>
</organism>